<dbReference type="AlphaFoldDB" id="A0AAD8MYH1"/>
<reference evidence="2" key="2">
    <citation type="submission" date="2023-05" db="EMBL/GenBank/DDBJ databases">
        <authorList>
            <person name="Schelkunov M.I."/>
        </authorList>
    </citation>
    <scope>NUCLEOTIDE SEQUENCE</scope>
    <source>
        <strain evidence="2">Hsosn_3</strain>
        <tissue evidence="2">Leaf</tissue>
    </source>
</reference>
<evidence type="ECO:0000313" key="3">
    <source>
        <dbReference type="Proteomes" id="UP001237642"/>
    </source>
</evidence>
<reference evidence="2" key="1">
    <citation type="submission" date="2023-02" db="EMBL/GenBank/DDBJ databases">
        <title>Genome of toxic invasive species Heracleum sosnowskyi carries increased number of genes despite the absence of recent whole-genome duplications.</title>
        <authorList>
            <person name="Schelkunov M."/>
            <person name="Shtratnikova V."/>
            <person name="Makarenko M."/>
            <person name="Klepikova A."/>
            <person name="Omelchenko D."/>
            <person name="Novikova G."/>
            <person name="Obukhova E."/>
            <person name="Bogdanov V."/>
            <person name="Penin A."/>
            <person name="Logacheva M."/>
        </authorList>
    </citation>
    <scope>NUCLEOTIDE SEQUENCE</scope>
    <source>
        <strain evidence="2">Hsosn_3</strain>
        <tissue evidence="2">Leaf</tissue>
    </source>
</reference>
<proteinExistence type="predicted"/>
<evidence type="ECO:0000256" key="1">
    <source>
        <dbReference type="SAM" id="MobiDB-lite"/>
    </source>
</evidence>
<feature type="region of interest" description="Disordered" evidence="1">
    <location>
        <begin position="292"/>
        <end position="313"/>
    </location>
</feature>
<accession>A0AAD8MYH1</accession>
<feature type="compositionally biased region" description="Polar residues" evidence="1">
    <location>
        <begin position="406"/>
        <end position="433"/>
    </location>
</feature>
<gene>
    <name evidence="2" type="ORF">POM88_017972</name>
</gene>
<keyword evidence="3" id="KW-1185">Reference proteome</keyword>
<feature type="region of interest" description="Disordered" evidence="1">
    <location>
        <begin position="353"/>
        <end position="380"/>
    </location>
</feature>
<comment type="caution">
    <text evidence="2">The sequence shown here is derived from an EMBL/GenBank/DDBJ whole genome shotgun (WGS) entry which is preliminary data.</text>
</comment>
<feature type="compositionally biased region" description="Low complexity" evidence="1">
    <location>
        <begin position="298"/>
        <end position="311"/>
    </location>
</feature>
<feature type="region of interest" description="Disordered" evidence="1">
    <location>
        <begin position="406"/>
        <end position="436"/>
    </location>
</feature>
<dbReference type="Proteomes" id="UP001237642">
    <property type="component" value="Unassembled WGS sequence"/>
</dbReference>
<sequence length="498" mass="55756">MAPKSQTAASSNPLVIPKETNFLTMPSDTEANPRYKCFVCFLNTSYLRQALIMNPPMYVDLLEAFWRTATCTVMAKEDETSFLEIHCTVGGKELQFGEKEVNETFGFKTENHDAEANDQEMVDFMTLIKYADTIEMAKLNKKNVRREWSYLFDALQKVFMCRKTGWDQISHIVVKLAYFLAYNQEINVGAIIIRELAQRLGKTPRGRGTEIFYPRFIQCILNHLDNKLHEVEGIDTSKLAYPKSMSKVIFGTLDTRNQVDVVLSVTKHMQDTFETYTLDKPIYHSLSWKGKAKTDGASESNPSLPNPSSKPFANTTLVIREPSAPTSQKVVVTKKKSKKIVIAITDDTVDLGSEEPESQLTRQRKKSKQIATTESSQHDSDVIKEVNLLLSMASQKVIGIEKSSLPTTTCKESAQSQELTLDSGEQQGGTTLSGDHITIETPPISQGELPKSNLNPTSLLESTNANISSLQESHSHDNPTFDHSFFNSVNEPLSSDIF</sequence>
<organism evidence="2 3">
    <name type="scientific">Heracleum sosnowskyi</name>
    <dbReference type="NCBI Taxonomy" id="360622"/>
    <lineage>
        <taxon>Eukaryota</taxon>
        <taxon>Viridiplantae</taxon>
        <taxon>Streptophyta</taxon>
        <taxon>Embryophyta</taxon>
        <taxon>Tracheophyta</taxon>
        <taxon>Spermatophyta</taxon>
        <taxon>Magnoliopsida</taxon>
        <taxon>eudicotyledons</taxon>
        <taxon>Gunneridae</taxon>
        <taxon>Pentapetalae</taxon>
        <taxon>asterids</taxon>
        <taxon>campanulids</taxon>
        <taxon>Apiales</taxon>
        <taxon>Apiaceae</taxon>
        <taxon>Apioideae</taxon>
        <taxon>apioid superclade</taxon>
        <taxon>Tordylieae</taxon>
        <taxon>Tordyliinae</taxon>
        <taxon>Heracleum</taxon>
    </lineage>
</organism>
<name>A0AAD8MYH1_9APIA</name>
<dbReference type="EMBL" id="JAUIZM010000004">
    <property type="protein sequence ID" value="KAK1389794.1"/>
    <property type="molecule type" value="Genomic_DNA"/>
</dbReference>
<protein>
    <submittedName>
        <fullName evidence="2">Uncharacterized protein</fullName>
    </submittedName>
</protein>
<evidence type="ECO:0000313" key="2">
    <source>
        <dbReference type="EMBL" id="KAK1389794.1"/>
    </source>
</evidence>